<dbReference type="InterPro" id="IPR016187">
    <property type="entry name" value="CTDL_fold"/>
</dbReference>
<accession>A0A8S3VF57</accession>
<dbReference type="Pfam" id="PF00024">
    <property type="entry name" value="PAN_1"/>
    <property type="match status" value="1"/>
</dbReference>
<dbReference type="Proteomes" id="UP000683360">
    <property type="component" value="Unassembled WGS sequence"/>
</dbReference>
<dbReference type="PANTHER" id="PTHR22803">
    <property type="entry name" value="MANNOSE, PHOSPHOLIPASE, LECTIN RECEPTOR RELATED"/>
    <property type="match status" value="1"/>
</dbReference>
<dbReference type="InterPro" id="IPR050111">
    <property type="entry name" value="C-type_lectin/snaclec_domain"/>
</dbReference>
<dbReference type="EMBL" id="CAJPWZ010003160">
    <property type="protein sequence ID" value="CAG2253720.1"/>
    <property type="molecule type" value="Genomic_DNA"/>
</dbReference>
<keyword evidence="5" id="KW-1185">Reference proteome</keyword>
<feature type="signal peptide" evidence="1">
    <location>
        <begin position="1"/>
        <end position="20"/>
    </location>
</feature>
<feature type="chain" id="PRO_5035925860" evidence="1">
    <location>
        <begin position="21"/>
        <end position="463"/>
    </location>
</feature>
<dbReference type="InterPro" id="IPR003609">
    <property type="entry name" value="Pan_app"/>
</dbReference>
<organism evidence="4 5">
    <name type="scientific">Mytilus edulis</name>
    <name type="common">Blue mussel</name>
    <dbReference type="NCBI Taxonomy" id="6550"/>
    <lineage>
        <taxon>Eukaryota</taxon>
        <taxon>Metazoa</taxon>
        <taxon>Spiralia</taxon>
        <taxon>Lophotrochozoa</taxon>
        <taxon>Mollusca</taxon>
        <taxon>Bivalvia</taxon>
        <taxon>Autobranchia</taxon>
        <taxon>Pteriomorphia</taxon>
        <taxon>Mytilida</taxon>
        <taxon>Mytiloidea</taxon>
        <taxon>Mytilidae</taxon>
        <taxon>Mytilinae</taxon>
        <taxon>Mytilus</taxon>
    </lineage>
</organism>
<gene>
    <name evidence="4" type="ORF">MEDL_65226</name>
</gene>
<feature type="domain" description="C-type lectin" evidence="2">
    <location>
        <begin position="110"/>
        <end position="220"/>
    </location>
</feature>
<evidence type="ECO:0000256" key="1">
    <source>
        <dbReference type="SAM" id="SignalP"/>
    </source>
</evidence>
<dbReference type="PROSITE" id="PS50948">
    <property type="entry name" value="PAN"/>
    <property type="match status" value="1"/>
</dbReference>
<reference evidence="4" key="1">
    <citation type="submission" date="2021-03" db="EMBL/GenBank/DDBJ databases">
        <authorList>
            <person name="Bekaert M."/>
        </authorList>
    </citation>
    <scope>NUCLEOTIDE SEQUENCE</scope>
</reference>
<proteinExistence type="predicted"/>
<dbReference type="Pfam" id="PF00059">
    <property type="entry name" value="Lectin_C"/>
    <property type="match status" value="1"/>
</dbReference>
<dbReference type="InterPro" id="IPR016186">
    <property type="entry name" value="C-type_lectin-like/link_sf"/>
</dbReference>
<feature type="domain" description="Apple" evidence="3">
    <location>
        <begin position="29"/>
        <end position="103"/>
    </location>
</feature>
<dbReference type="OrthoDB" id="7357196at2759"/>
<dbReference type="CDD" id="cd00037">
    <property type="entry name" value="CLECT"/>
    <property type="match status" value="1"/>
</dbReference>
<dbReference type="SMART" id="SM00034">
    <property type="entry name" value="CLECT"/>
    <property type="match status" value="1"/>
</dbReference>
<evidence type="ECO:0000313" key="5">
    <source>
        <dbReference type="Proteomes" id="UP000683360"/>
    </source>
</evidence>
<dbReference type="PROSITE" id="PS50041">
    <property type="entry name" value="C_TYPE_LECTIN_2"/>
    <property type="match status" value="1"/>
</dbReference>
<sequence length="463" mass="52511">MLKIAYCLMLYDLTVSAVMAQTGYTYTKCLQVGTTSYNKNMFLKSDCISAIDCAIMCIEVAKCTAFTYDDLTKTCRLNQKIDTINCELNKENGGITFTKETECPADWKRFRNSCYLYESTTPRTWDNAIEYCVSQRGYLAEVTDEEELQFVNSMINGNVRLGCTLYDGNYQWRTSGQRLPLNDTMWAPNEPRGQECIQIWEYAEKFDDTSCIRLLDIVCEKKKKKSNMQLFTPTEVLGLHFTIHTLLINKSLVCSGQEGKEHVAIHFMTFQNLQKEVAKGVNFIQSREIWVKFNLNVSVGSGICRRCIEKHKDEVQIATDLKGELREICCFLDNSTEREEAGIVTDENLSEIATMNDINQVAMSIDSEAINTESINTDPDIFSSQTTVGSNWSKDERSQKDAFNWAMEMMSHGATQYKIIKACVASQLKSLHGLDNYISDGMESIDTLKKVVSNLGTKVSDLI</sequence>
<name>A0A8S3VF57_MYTED</name>
<keyword evidence="1" id="KW-0732">Signal</keyword>
<evidence type="ECO:0000313" key="4">
    <source>
        <dbReference type="EMBL" id="CAG2253720.1"/>
    </source>
</evidence>
<protein>
    <submittedName>
        <fullName evidence="4">Uncharacterized protein</fullName>
    </submittedName>
</protein>
<dbReference type="SUPFAM" id="SSF56436">
    <property type="entry name" value="C-type lectin-like"/>
    <property type="match status" value="1"/>
</dbReference>
<evidence type="ECO:0000259" key="3">
    <source>
        <dbReference type="PROSITE" id="PS50948"/>
    </source>
</evidence>
<dbReference type="AlphaFoldDB" id="A0A8S3VF57"/>
<evidence type="ECO:0000259" key="2">
    <source>
        <dbReference type="PROSITE" id="PS50041"/>
    </source>
</evidence>
<dbReference type="Gene3D" id="3.10.100.10">
    <property type="entry name" value="Mannose-Binding Protein A, subunit A"/>
    <property type="match status" value="1"/>
</dbReference>
<comment type="caution">
    <text evidence="4">The sequence shown here is derived from an EMBL/GenBank/DDBJ whole genome shotgun (WGS) entry which is preliminary data.</text>
</comment>
<dbReference type="InterPro" id="IPR001304">
    <property type="entry name" value="C-type_lectin-like"/>
</dbReference>